<protein>
    <submittedName>
        <fullName evidence="2">Uncharacterized protein</fullName>
    </submittedName>
</protein>
<dbReference type="AlphaFoldDB" id="A0A0M8ZTG1"/>
<feature type="compositionally biased region" description="Low complexity" evidence="1">
    <location>
        <begin position="56"/>
        <end position="83"/>
    </location>
</feature>
<sequence length="283" mass="29252">MDSANGSTNGDTSVVLLKFPFPESFKCPTCYVAPKFEGDKGREDPVVRRSQPSPMVTATTTCSGTTTVLSLTTGRRAPRAPMALRRETQGPSSPDTILDFRTPPSGTERVSAGTRPSPGSAPAPQNIAINVKPPNPRSSGSAVSDASSPGITDATRTRTTNKRAATARRARIIISHSDSEGDFAPTKLLPSRPKTTRKDTTARSRGGSKTTSASTVATTAARTTRAATARRRVTPGPPTPTAPPNRKSASPKRTARAAAISRCSSGSAATPPGSTGAPTSGRA</sequence>
<name>A0A0M8ZTG1_9HYME</name>
<dbReference type="EMBL" id="KQ435857">
    <property type="protein sequence ID" value="KOX70607.1"/>
    <property type="molecule type" value="Genomic_DNA"/>
</dbReference>
<proteinExistence type="predicted"/>
<feature type="region of interest" description="Disordered" evidence="1">
    <location>
        <begin position="36"/>
        <end position="283"/>
    </location>
</feature>
<accession>A0A0M8ZTG1</accession>
<feature type="compositionally biased region" description="Low complexity" evidence="1">
    <location>
        <begin position="138"/>
        <end position="158"/>
    </location>
</feature>
<feature type="compositionally biased region" description="Low complexity" evidence="1">
    <location>
        <begin position="210"/>
        <end position="227"/>
    </location>
</feature>
<evidence type="ECO:0000313" key="2">
    <source>
        <dbReference type="EMBL" id="KOX70607.1"/>
    </source>
</evidence>
<organism evidence="2 3">
    <name type="scientific">Melipona quadrifasciata</name>
    <dbReference type="NCBI Taxonomy" id="166423"/>
    <lineage>
        <taxon>Eukaryota</taxon>
        <taxon>Metazoa</taxon>
        <taxon>Ecdysozoa</taxon>
        <taxon>Arthropoda</taxon>
        <taxon>Hexapoda</taxon>
        <taxon>Insecta</taxon>
        <taxon>Pterygota</taxon>
        <taxon>Neoptera</taxon>
        <taxon>Endopterygota</taxon>
        <taxon>Hymenoptera</taxon>
        <taxon>Apocrita</taxon>
        <taxon>Aculeata</taxon>
        <taxon>Apoidea</taxon>
        <taxon>Anthophila</taxon>
        <taxon>Apidae</taxon>
        <taxon>Melipona</taxon>
    </lineage>
</organism>
<gene>
    <name evidence="2" type="ORF">WN51_05404</name>
</gene>
<evidence type="ECO:0000313" key="3">
    <source>
        <dbReference type="Proteomes" id="UP000053105"/>
    </source>
</evidence>
<feature type="compositionally biased region" description="Basic and acidic residues" evidence="1">
    <location>
        <begin position="36"/>
        <end position="47"/>
    </location>
</feature>
<reference evidence="2 3" key="1">
    <citation type="submission" date="2015-07" db="EMBL/GenBank/DDBJ databases">
        <title>The genome of Melipona quadrifasciata.</title>
        <authorList>
            <person name="Pan H."/>
            <person name="Kapheim K."/>
        </authorList>
    </citation>
    <scope>NUCLEOTIDE SEQUENCE [LARGE SCALE GENOMIC DNA]</scope>
    <source>
        <strain evidence="2">0111107301</strain>
        <tissue evidence="2">Whole body</tissue>
    </source>
</reference>
<evidence type="ECO:0000256" key="1">
    <source>
        <dbReference type="SAM" id="MobiDB-lite"/>
    </source>
</evidence>
<keyword evidence="3" id="KW-1185">Reference proteome</keyword>
<feature type="compositionally biased region" description="Basic residues" evidence="1">
    <location>
        <begin position="159"/>
        <end position="171"/>
    </location>
</feature>
<feature type="compositionally biased region" description="Polar residues" evidence="1">
    <location>
        <begin position="262"/>
        <end position="283"/>
    </location>
</feature>
<dbReference type="Proteomes" id="UP000053105">
    <property type="component" value="Unassembled WGS sequence"/>
</dbReference>